<organism evidence="1 2">
    <name type="scientific">Ottowia beijingensis</name>
    <dbReference type="NCBI Taxonomy" id="1207057"/>
    <lineage>
        <taxon>Bacteria</taxon>
        <taxon>Pseudomonadati</taxon>
        <taxon>Pseudomonadota</taxon>
        <taxon>Betaproteobacteria</taxon>
        <taxon>Burkholderiales</taxon>
        <taxon>Comamonadaceae</taxon>
        <taxon>Ottowia</taxon>
    </lineage>
</organism>
<dbReference type="RefSeq" id="WP_180549404.1">
    <property type="nucleotide sequence ID" value="NZ_JACCKX010000001.1"/>
</dbReference>
<protein>
    <submittedName>
        <fullName evidence="1">Uncharacterized protein</fullName>
    </submittedName>
</protein>
<evidence type="ECO:0000313" key="2">
    <source>
        <dbReference type="Proteomes" id="UP000589716"/>
    </source>
</evidence>
<name>A0A853IXC3_9BURK</name>
<comment type="caution">
    <text evidence="1">The sequence shown here is derived from an EMBL/GenBank/DDBJ whole genome shotgun (WGS) entry which is preliminary data.</text>
</comment>
<sequence length="48" mass="5197">MLRFMAFFALLAFVLLGYGLVLPAVLALGVALAAPWAGICWRLLGPRH</sequence>
<proteinExistence type="predicted"/>
<reference evidence="1 2" key="1">
    <citation type="submission" date="2020-07" db="EMBL/GenBank/DDBJ databases">
        <authorList>
            <person name="Maaloum M."/>
        </authorList>
    </citation>
    <scope>NUCLEOTIDE SEQUENCE [LARGE SCALE GENOMIC DNA]</scope>
    <source>
        <strain evidence="1 2">GCS-AN-3</strain>
    </source>
</reference>
<keyword evidence="2" id="KW-1185">Reference proteome</keyword>
<dbReference type="AlphaFoldDB" id="A0A853IXC3"/>
<accession>A0A853IXC3</accession>
<evidence type="ECO:0000313" key="1">
    <source>
        <dbReference type="EMBL" id="NZA00869.1"/>
    </source>
</evidence>
<dbReference type="Proteomes" id="UP000589716">
    <property type="component" value="Unassembled WGS sequence"/>
</dbReference>
<dbReference type="EMBL" id="JACCKX010000001">
    <property type="protein sequence ID" value="NZA00869.1"/>
    <property type="molecule type" value="Genomic_DNA"/>
</dbReference>
<gene>
    <name evidence="1" type="ORF">H0I39_02040</name>
</gene>